<sequence>RAVARHSASRARPGGAEGHHLSASREIRPFKFEFSAWVLTEDDRWSSMGVLIFRADSAAHDGPSGAPERVADRVDGT</sequence>
<dbReference type="Proteomes" id="UP000195557">
    <property type="component" value="Unassembled WGS sequence"/>
</dbReference>
<feature type="region of interest" description="Disordered" evidence="1">
    <location>
        <begin position="1"/>
        <end position="22"/>
    </location>
</feature>
<gene>
    <name evidence="2" type="ORF">BE221DRAFT_64620</name>
</gene>
<dbReference type="AlphaFoldDB" id="A0A1Y5HWI7"/>
<accession>A0A1Y5HWI7</accession>
<protein>
    <submittedName>
        <fullName evidence="2">Uncharacterized protein</fullName>
    </submittedName>
</protein>
<feature type="non-terminal residue" evidence="2">
    <location>
        <position position="1"/>
    </location>
</feature>
<evidence type="ECO:0000313" key="2">
    <source>
        <dbReference type="EMBL" id="OUS41646.1"/>
    </source>
</evidence>
<organism evidence="2">
    <name type="scientific">Ostreococcus tauri</name>
    <name type="common">Marine green alga</name>
    <dbReference type="NCBI Taxonomy" id="70448"/>
    <lineage>
        <taxon>Eukaryota</taxon>
        <taxon>Viridiplantae</taxon>
        <taxon>Chlorophyta</taxon>
        <taxon>Mamiellophyceae</taxon>
        <taxon>Mamiellales</taxon>
        <taxon>Bathycoccaceae</taxon>
        <taxon>Ostreococcus</taxon>
    </lineage>
</organism>
<name>A0A1Y5HWI7_OSTTA</name>
<evidence type="ECO:0000256" key="1">
    <source>
        <dbReference type="SAM" id="MobiDB-lite"/>
    </source>
</evidence>
<feature type="compositionally biased region" description="Low complexity" evidence="1">
    <location>
        <begin position="1"/>
        <end position="12"/>
    </location>
</feature>
<reference evidence="2" key="1">
    <citation type="submission" date="2017-04" db="EMBL/GenBank/DDBJ databases">
        <title>Population genomics of picophytoplankton unveils novel chromosome hypervariability.</title>
        <authorList>
            <consortium name="DOE Joint Genome Institute"/>
            <person name="Blanc-Mathieu R."/>
            <person name="Krasovec M."/>
            <person name="Hebrard M."/>
            <person name="Yau S."/>
            <person name="Desgranges E."/>
            <person name="Martin J."/>
            <person name="Schackwitz W."/>
            <person name="Kuo A."/>
            <person name="Salin G."/>
            <person name="Donnadieu C."/>
            <person name="Desdevises Y."/>
            <person name="Sanchez-Ferandin S."/>
            <person name="Moreau H."/>
            <person name="Rivals E."/>
            <person name="Grigoriev I.V."/>
            <person name="Grimsley N."/>
            <person name="Eyre-Walker A."/>
            <person name="Piganeau G."/>
        </authorList>
    </citation>
    <scope>NUCLEOTIDE SEQUENCE [LARGE SCALE GENOMIC DNA]</scope>
    <source>
        <strain evidence="2">RCC 1115</strain>
    </source>
</reference>
<proteinExistence type="predicted"/>
<feature type="region of interest" description="Disordered" evidence="1">
    <location>
        <begin position="57"/>
        <end position="77"/>
    </location>
</feature>
<dbReference type="EMBL" id="KZ155840">
    <property type="protein sequence ID" value="OUS41646.1"/>
    <property type="molecule type" value="Genomic_DNA"/>
</dbReference>